<protein>
    <submittedName>
        <fullName evidence="2">Uncharacterized protein</fullName>
    </submittedName>
</protein>
<name>A0A1M3T0I1_ASPLC</name>
<accession>A0A1M3T0I1</accession>
<dbReference type="AlphaFoldDB" id="A0A1M3T0I1"/>
<feature type="compositionally biased region" description="Polar residues" evidence="1">
    <location>
        <begin position="247"/>
        <end position="257"/>
    </location>
</feature>
<evidence type="ECO:0000256" key="1">
    <source>
        <dbReference type="SAM" id="MobiDB-lite"/>
    </source>
</evidence>
<feature type="compositionally biased region" description="Basic and acidic residues" evidence="1">
    <location>
        <begin position="80"/>
        <end position="91"/>
    </location>
</feature>
<gene>
    <name evidence="2" type="ORF">ASPFODRAFT_212785</name>
</gene>
<feature type="region of interest" description="Disordered" evidence="1">
    <location>
        <begin position="61"/>
        <end position="95"/>
    </location>
</feature>
<feature type="region of interest" description="Disordered" evidence="1">
    <location>
        <begin position="1"/>
        <end position="46"/>
    </location>
</feature>
<proteinExistence type="predicted"/>
<sequence length="270" mass="29614">MHRRTTTSTETRTEKSPVRRIYPDQPSSNTTATYEAHASASMEGHRWSVSDMGCASDVAIPRDSGAERESPTTIPADVTCGERNETTDDRSCTLPSQTAKSRLGTLHGSFWDWTWSQSEYLTGSETDRFLHPSIPAQQPGGWPFGGDAEEPQDCATESFKTPLCAAWRGSQLGAPDSVSNAIASLGSIGACFRSTAHDRLPPPHRSLHQEARAPAPVRNCESLLPPWLLQTMTDYQETEMRPFDNVGANSQKLSRNVTVPEGQAEQRHST</sequence>
<feature type="compositionally biased region" description="Low complexity" evidence="1">
    <location>
        <begin position="1"/>
        <end position="10"/>
    </location>
</feature>
<evidence type="ECO:0000313" key="2">
    <source>
        <dbReference type="EMBL" id="OJZ80270.1"/>
    </source>
</evidence>
<evidence type="ECO:0000313" key="3">
    <source>
        <dbReference type="Proteomes" id="UP000184063"/>
    </source>
</evidence>
<dbReference type="Proteomes" id="UP000184063">
    <property type="component" value="Unassembled WGS sequence"/>
</dbReference>
<dbReference type="VEuPathDB" id="FungiDB:ASPFODRAFT_212785"/>
<dbReference type="OrthoDB" id="4385702at2759"/>
<reference evidence="3" key="1">
    <citation type="journal article" date="2017" name="Genome Biol.">
        <title>Comparative genomics reveals high biological diversity and specific adaptations in the industrially and medically important fungal genus Aspergillus.</title>
        <authorList>
            <person name="de Vries R.P."/>
            <person name="Riley R."/>
            <person name="Wiebenga A."/>
            <person name="Aguilar-Osorio G."/>
            <person name="Amillis S."/>
            <person name="Uchima C.A."/>
            <person name="Anderluh G."/>
            <person name="Asadollahi M."/>
            <person name="Askin M."/>
            <person name="Barry K."/>
            <person name="Battaglia E."/>
            <person name="Bayram O."/>
            <person name="Benocci T."/>
            <person name="Braus-Stromeyer S.A."/>
            <person name="Caldana C."/>
            <person name="Canovas D."/>
            <person name="Cerqueira G.C."/>
            <person name="Chen F."/>
            <person name="Chen W."/>
            <person name="Choi C."/>
            <person name="Clum A."/>
            <person name="Dos Santos R.A."/>
            <person name="Damasio A.R."/>
            <person name="Diallinas G."/>
            <person name="Emri T."/>
            <person name="Fekete E."/>
            <person name="Flipphi M."/>
            <person name="Freyberg S."/>
            <person name="Gallo A."/>
            <person name="Gournas C."/>
            <person name="Habgood R."/>
            <person name="Hainaut M."/>
            <person name="Harispe M.L."/>
            <person name="Henrissat B."/>
            <person name="Hilden K.S."/>
            <person name="Hope R."/>
            <person name="Hossain A."/>
            <person name="Karabika E."/>
            <person name="Karaffa L."/>
            <person name="Karanyi Z."/>
            <person name="Krasevec N."/>
            <person name="Kuo A."/>
            <person name="Kusch H."/>
            <person name="LaButti K."/>
            <person name="Lagendijk E.L."/>
            <person name="Lapidus A."/>
            <person name="Levasseur A."/>
            <person name="Lindquist E."/>
            <person name="Lipzen A."/>
            <person name="Logrieco A.F."/>
            <person name="MacCabe A."/>
            <person name="Maekelae M.R."/>
            <person name="Malavazi I."/>
            <person name="Melin P."/>
            <person name="Meyer V."/>
            <person name="Mielnichuk N."/>
            <person name="Miskei M."/>
            <person name="Molnar A.P."/>
            <person name="Mule G."/>
            <person name="Ngan C.Y."/>
            <person name="Orejas M."/>
            <person name="Orosz E."/>
            <person name="Ouedraogo J.P."/>
            <person name="Overkamp K.M."/>
            <person name="Park H.-S."/>
            <person name="Perrone G."/>
            <person name="Piumi F."/>
            <person name="Punt P.J."/>
            <person name="Ram A.F."/>
            <person name="Ramon A."/>
            <person name="Rauscher S."/>
            <person name="Record E."/>
            <person name="Riano-Pachon D.M."/>
            <person name="Robert V."/>
            <person name="Roehrig J."/>
            <person name="Ruller R."/>
            <person name="Salamov A."/>
            <person name="Salih N.S."/>
            <person name="Samson R.A."/>
            <person name="Sandor E."/>
            <person name="Sanguinetti M."/>
            <person name="Schuetze T."/>
            <person name="Sepcic K."/>
            <person name="Shelest E."/>
            <person name="Sherlock G."/>
            <person name="Sophianopoulou V."/>
            <person name="Squina F.M."/>
            <person name="Sun H."/>
            <person name="Susca A."/>
            <person name="Todd R.B."/>
            <person name="Tsang A."/>
            <person name="Unkles S.E."/>
            <person name="van de Wiele N."/>
            <person name="van Rossen-Uffink D."/>
            <person name="Oliveira J.V."/>
            <person name="Vesth T.C."/>
            <person name="Visser J."/>
            <person name="Yu J.-H."/>
            <person name="Zhou M."/>
            <person name="Andersen M.R."/>
            <person name="Archer D.B."/>
            <person name="Baker S.E."/>
            <person name="Benoit I."/>
            <person name="Brakhage A.A."/>
            <person name="Braus G.H."/>
            <person name="Fischer R."/>
            <person name="Frisvad J.C."/>
            <person name="Goldman G.H."/>
            <person name="Houbraken J."/>
            <person name="Oakley B."/>
            <person name="Pocsi I."/>
            <person name="Scazzocchio C."/>
            <person name="Seiboth B."/>
            <person name="vanKuyk P.A."/>
            <person name="Wortman J."/>
            <person name="Dyer P.S."/>
            <person name="Grigoriev I.V."/>
        </authorList>
    </citation>
    <scope>NUCLEOTIDE SEQUENCE [LARGE SCALE GENOMIC DNA]</scope>
    <source>
        <strain evidence="3">CBS 106.47</strain>
    </source>
</reference>
<dbReference type="EMBL" id="KV878257">
    <property type="protein sequence ID" value="OJZ80270.1"/>
    <property type="molecule type" value="Genomic_DNA"/>
</dbReference>
<organism evidence="2 3">
    <name type="scientific">Aspergillus luchuensis (strain CBS 106.47)</name>
    <dbReference type="NCBI Taxonomy" id="1137211"/>
    <lineage>
        <taxon>Eukaryota</taxon>
        <taxon>Fungi</taxon>
        <taxon>Dikarya</taxon>
        <taxon>Ascomycota</taxon>
        <taxon>Pezizomycotina</taxon>
        <taxon>Eurotiomycetes</taxon>
        <taxon>Eurotiomycetidae</taxon>
        <taxon>Eurotiales</taxon>
        <taxon>Aspergillaceae</taxon>
        <taxon>Aspergillus</taxon>
        <taxon>Aspergillus subgen. Circumdati</taxon>
    </lineage>
</organism>
<feature type="region of interest" description="Disordered" evidence="1">
    <location>
        <begin position="242"/>
        <end position="270"/>
    </location>
</feature>